<dbReference type="AlphaFoldDB" id="A0A0F5K4A5"/>
<feature type="transmembrane region" description="Helical" evidence="6">
    <location>
        <begin position="333"/>
        <end position="352"/>
    </location>
</feature>
<sequence length="443" mass="47066">MQRSLGALDLVMLGIGAIVGTGIFVLTGTGAMMAGPGLSLSFIVAALACGLAALSYAEFASSIPVAGSIYTYTYIAIGELAAWLMGWILALEYGLAVSAVSIGWSGYFQSLLSGFGISVPIALQAAPGSIPGVATLFNLPAFLVVMLITSLLAIGIHSTSKVNNVMVAIKIGVVLLVIGVGAFHVRPENWRPFLPMGISGVFQAAAIMFFAYIGFDAVSGASEEVKNPKRDLPIGIIGSLLVCTILYIGVTTVLTGITPWQNFAGIAHPVSLSFQQIGVNWMAGCIDLAAVVGMLTVMLVMAYGQTRLLFAMSRDGLLPPALSTVHHRFKTPYLATWLVGLVFGLIGALVPLQKLAELVNFGTLSAFAMVSVSVIVMRHTHKDLHRGFRCPGVPWIPGVSIVMCLFLLMQLQTLTWIAFAIWVLAGLFVYFGYARKRAHIGRR</sequence>
<organism evidence="7 8">
    <name type="scientific">Robbsia andropogonis</name>
    <dbReference type="NCBI Taxonomy" id="28092"/>
    <lineage>
        <taxon>Bacteria</taxon>
        <taxon>Pseudomonadati</taxon>
        <taxon>Pseudomonadota</taxon>
        <taxon>Betaproteobacteria</taxon>
        <taxon>Burkholderiales</taxon>
        <taxon>Burkholderiaceae</taxon>
        <taxon>Robbsia</taxon>
    </lineage>
</organism>
<evidence type="ECO:0000256" key="5">
    <source>
        <dbReference type="ARBA" id="ARBA00023136"/>
    </source>
</evidence>
<gene>
    <name evidence="7" type="ORF">WM40_03885</name>
</gene>
<protein>
    <submittedName>
        <fullName evidence="7">Amino acid permease</fullName>
    </submittedName>
</protein>
<comment type="caution">
    <text evidence="7">The sequence shown here is derived from an EMBL/GenBank/DDBJ whole genome shotgun (WGS) entry which is preliminary data.</text>
</comment>
<feature type="transmembrane region" description="Helical" evidence="6">
    <location>
        <begin position="102"/>
        <end position="123"/>
    </location>
</feature>
<accession>A0A0F5K4A5</accession>
<dbReference type="GO" id="GO:0016020">
    <property type="term" value="C:membrane"/>
    <property type="evidence" value="ECO:0007669"/>
    <property type="project" value="UniProtKB-SubCell"/>
</dbReference>
<dbReference type="PANTHER" id="PTHR43243:SF4">
    <property type="entry name" value="CATIONIC AMINO ACID TRANSPORTER 4"/>
    <property type="match status" value="1"/>
</dbReference>
<feature type="transmembrane region" description="Helical" evidence="6">
    <location>
        <begin position="388"/>
        <end position="408"/>
    </location>
</feature>
<dbReference type="Proteomes" id="UP000033618">
    <property type="component" value="Unassembled WGS sequence"/>
</dbReference>
<dbReference type="PATRIC" id="fig|28092.6.peg.922"/>
<dbReference type="GO" id="GO:0015171">
    <property type="term" value="F:amino acid transmembrane transporter activity"/>
    <property type="evidence" value="ECO:0007669"/>
    <property type="project" value="TreeGrafter"/>
</dbReference>
<evidence type="ECO:0000256" key="6">
    <source>
        <dbReference type="SAM" id="Phobius"/>
    </source>
</evidence>
<keyword evidence="5 6" id="KW-0472">Membrane</keyword>
<evidence type="ECO:0000256" key="1">
    <source>
        <dbReference type="ARBA" id="ARBA00004141"/>
    </source>
</evidence>
<dbReference type="STRING" id="28092.WM40_03885"/>
<feature type="transmembrane region" description="Helical" evidence="6">
    <location>
        <begin position="38"/>
        <end position="57"/>
    </location>
</feature>
<keyword evidence="8" id="KW-1185">Reference proteome</keyword>
<feature type="transmembrane region" description="Helical" evidence="6">
    <location>
        <begin position="167"/>
        <end position="187"/>
    </location>
</feature>
<keyword evidence="2" id="KW-0813">Transport</keyword>
<feature type="transmembrane region" description="Helical" evidence="6">
    <location>
        <begin position="193"/>
        <end position="215"/>
    </location>
</feature>
<evidence type="ECO:0000256" key="3">
    <source>
        <dbReference type="ARBA" id="ARBA00022692"/>
    </source>
</evidence>
<dbReference type="EMBL" id="LAQU01000003">
    <property type="protein sequence ID" value="KKB64765.1"/>
    <property type="molecule type" value="Genomic_DNA"/>
</dbReference>
<keyword evidence="3 6" id="KW-0812">Transmembrane</keyword>
<proteinExistence type="predicted"/>
<dbReference type="PANTHER" id="PTHR43243">
    <property type="entry name" value="INNER MEMBRANE TRANSPORTER YGJI-RELATED"/>
    <property type="match status" value="1"/>
</dbReference>
<evidence type="ECO:0000256" key="4">
    <source>
        <dbReference type="ARBA" id="ARBA00022989"/>
    </source>
</evidence>
<evidence type="ECO:0000313" key="7">
    <source>
        <dbReference type="EMBL" id="KKB64765.1"/>
    </source>
</evidence>
<reference evidence="7 8" key="1">
    <citation type="submission" date="2015-03" db="EMBL/GenBank/DDBJ databases">
        <title>Draft Genome Sequence of Burkholderia andropogonis type strain ICMP2807, isolated from Sorghum bicolor.</title>
        <authorList>
            <person name="Lopes-Santos L."/>
            <person name="Castro D.B."/>
            <person name="Ottoboni L.M."/>
            <person name="Park D."/>
            <person name="Weirc B.S."/>
            <person name="Destefano S.A."/>
        </authorList>
    </citation>
    <scope>NUCLEOTIDE SEQUENCE [LARGE SCALE GENOMIC DNA]</scope>
    <source>
        <strain evidence="7 8">ICMP2807</strain>
    </source>
</reference>
<dbReference type="PIRSF" id="PIRSF006060">
    <property type="entry name" value="AA_transporter"/>
    <property type="match status" value="1"/>
</dbReference>
<feature type="transmembrane region" description="Helical" evidence="6">
    <location>
        <begin position="6"/>
        <end position="26"/>
    </location>
</feature>
<dbReference type="InterPro" id="IPR002293">
    <property type="entry name" value="AA/rel_permease1"/>
</dbReference>
<feature type="transmembrane region" description="Helical" evidence="6">
    <location>
        <begin position="281"/>
        <end position="304"/>
    </location>
</feature>
<feature type="transmembrane region" description="Helical" evidence="6">
    <location>
        <begin position="414"/>
        <end position="433"/>
    </location>
</feature>
<feature type="transmembrane region" description="Helical" evidence="6">
    <location>
        <begin position="236"/>
        <end position="261"/>
    </location>
</feature>
<feature type="transmembrane region" description="Helical" evidence="6">
    <location>
        <begin position="135"/>
        <end position="155"/>
    </location>
</feature>
<comment type="subcellular location">
    <subcellularLocation>
        <location evidence="1">Membrane</location>
        <topology evidence="1">Multi-pass membrane protein</topology>
    </subcellularLocation>
</comment>
<evidence type="ECO:0000313" key="8">
    <source>
        <dbReference type="Proteomes" id="UP000033618"/>
    </source>
</evidence>
<dbReference type="Gene3D" id="1.20.1740.10">
    <property type="entry name" value="Amino acid/polyamine transporter I"/>
    <property type="match status" value="1"/>
</dbReference>
<name>A0A0F5K4A5_9BURK</name>
<evidence type="ECO:0000256" key="2">
    <source>
        <dbReference type="ARBA" id="ARBA00022448"/>
    </source>
</evidence>
<feature type="transmembrane region" description="Helical" evidence="6">
    <location>
        <begin position="69"/>
        <end position="90"/>
    </location>
</feature>
<feature type="transmembrane region" description="Helical" evidence="6">
    <location>
        <begin position="358"/>
        <end position="376"/>
    </location>
</feature>
<dbReference type="Pfam" id="PF13520">
    <property type="entry name" value="AA_permease_2"/>
    <property type="match status" value="1"/>
</dbReference>
<keyword evidence="4 6" id="KW-1133">Transmembrane helix</keyword>